<reference evidence="3 4" key="1">
    <citation type="submission" date="2016-09" db="EMBL/GenBank/DDBJ databases">
        <authorList>
            <person name="Capua I."/>
            <person name="De Benedictis P."/>
            <person name="Joannis T."/>
            <person name="Lombin L.H."/>
            <person name="Cattoli G."/>
        </authorList>
    </citation>
    <scope>NUCLEOTIDE SEQUENCE [LARGE SCALE GENOMIC DNA]</scope>
    <source>
        <strain evidence="3 4">UB20</strain>
    </source>
</reference>
<protein>
    <submittedName>
        <fullName evidence="2">Class I SAM-dependent methyltransferase</fullName>
    </submittedName>
    <submittedName>
        <fullName evidence="3">Putative methyltransferase YcgJ</fullName>
        <ecNumber evidence="3">2.1.1.-</ecNumber>
    </submittedName>
</protein>
<dbReference type="OrthoDB" id="1119595at2"/>
<dbReference type="EMBL" id="NSLJ01000015">
    <property type="protein sequence ID" value="PDP43722.1"/>
    <property type="molecule type" value="Genomic_DNA"/>
</dbReference>
<dbReference type="CDD" id="cd02440">
    <property type="entry name" value="AdoMet_MTases"/>
    <property type="match status" value="1"/>
</dbReference>
<name>A0A1D3UIS2_TANFO</name>
<dbReference type="InterPro" id="IPR029063">
    <property type="entry name" value="SAM-dependent_MTases_sf"/>
</dbReference>
<keyword evidence="3" id="KW-0489">Methyltransferase</keyword>
<dbReference type="EMBL" id="FMMM01000031">
    <property type="protein sequence ID" value="SCQ20045.1"/>
    <property type="molecule type" value="Genomic_DNA"/>
</dbReference>
<feature type="domain" description="Methyltransferase" evidence="1">
    <location>
        <begin position="89"/>
        <end position="199"/>
    </location>
</feature>
<dbReference type="RefSeq" id="WP_014224370.1">
    <property type="nucleotide sequence ID" value="NZ_CAJPTF010000029.1"/>
</dbReference>
<dbReference type="Pfam" id="PF13847">
    <property type="entry name" value="Methyltransf_31"/>
    <property type="match status" value="1"/>
</dbReference>
<dbReference type="Proteomes" id="UP000219259">
    <property type="component" value="Unassembled WGS sequence"/>
</dbReference>
<keyword evidence="3" id="KW-0808">Transferase</keyword>
<evidence type="ECO:0000313" key="5">
    <source>
        <dbReference type="Proteomes" id="UP000219259"/>
    </source>
</evidence>
<sequence>MKRWITWEDLIDVYVKLHQRGIRFLLSKLTFNSTKKSISAFDASLGGTSNWWEIPLIKERWNRMITGDSQIDFKSYFINKYLSGAQSPLRVLSLGSGYCQHELVLASCPLFREIVCLDINQGNLDEAAAQAKEKGLHNLSFCCKSIEQYDFASERFDMVMFNNSLHHFRDVRTLLGKKIKQCLKPEGMLLINEYVGATRFQFSRMQIQAINKAIRLIDKPYRRRYKTSLYKKRYYGTGWLRVFLADPSEAVDSANIMPAVHEYYHTIEEKPFGGNILAFALKDIAFHFATPDRRSRELLESLFQFEDDYLKEHRSDFVFGLYRLKTHET</sequence>
<dbReference type="PANTHER" id="PTHR43861">
    <property type="entry name" value="TRANS-ACONITATE 2-METHYLTRANSFERASE-RELATED"/>
    <property type="match status" value="1"/>
</dbReference>
<evidence type="ECO:0000313" key="3">
    <source>
        <dbReference type="EMBL" id="SCQ20045.1"/>
    </source>
</evidence>
<dbReference type="AlphaFoldDB" id="A0A1D3UIS2"/>
<evidence type="ECO:0000313" key="2">
    <source>
        <dbReference type="EMBL" id="PDP43722.1"/>
    </source>
</evidence>
<reference evidence="2 5" key="2">
    <citation type="submission" date="2017-09" db="EMBL/GenBank/DDBJ databases">
        <title>Phase variable restriction modification systems are present in the genome sequences of periodontal pathogens Prevotella intermedia, Tannerella forsythia and Porphyromonas gingivalis.</title>
        <authorList>
            <person name="Haigh R.D."/>
            <person name="Crawford L."/>
            <person name="Ralph J."/>
            <person name="Wanford J."/>
            <person name="Vartoukian S.R."/>
            <person name="Hijazib K."/>
            <person name="Wade W."/>
            <person name="Oggioni M.R."/>
        </authorList>
    </citation>
    <scope>NUCLEOTIDE SEQUENCE [LARGE SCALE GENOMIC DNA]</scope>
    <source>
        <strain evidence="2 5">WW11663</strain>
    </source>
</reference>
<dbReference type="GO" id="GO:0032259">
    <property type="term" value="P:methylation"/>
    <property type="evidence" value="ECO:0007669"/>
    <property type="project" value="UniProtKB-KW"/>
</dbReference>
<dbReference type="OMA" id="CANEYIG"/>
<gene>
    <name evidence="3" type="primary">ycgJ_1</name>
    <name evidence="2" type="ORF">CLI86_07130</name>
    <name evidence="3" type="ORF">TFUB20_00910</name>
</gene>
<dbReference type="SUPFAM" id="SSF53335">
    <property type="entry name" value="S-adenosyl-L-methionine-dependent methyltransferases"/>
    <property type="match status" value="1"/>
</dbReference>
<proteinExistence type="predicted"/>
<dbReference type="InterPro" id="IPR025714">
    <property type="entry name" value="Methyltranfer_dom"/>
</dbReference>
<dbReference type="Gene3D" id="3.40.50.150">
    <property type="entry name" value="Vaccinia Virus protein VP39"/>
    <property type="match status" value="1"/>
</dbReference>
<dbReference type="GO" id="GO:0008757">
    <property type="term" value="F:S-adenosylmethionine-dependent methyltransferase activity"/>
    <property type="evidence" value="ECO:0007669"/>
    <property type="project" value="InterPro"/>
</dbReference>
<evidence type="ECO:0000259" key="1">
    <source>
        <dbReference type="Pfam" id="PF13847"/>
    </source>
</evidence>
<accession>A0A1D3UIS2</accession>
<dbReference type="EC" id="2.1.1.-" evidence="3"/>
<dbReference type="GeneID" id="34758229"/>
<organism evidence="3 4">
    <name type="scientific">Tannerella forsythia</name>
    <name type="common">Bacteroides forsythus</name>
    <dbReference type="NCBI Taxonomy" id="28112"/>
    <lineage>
        <taxon>Bacteria</taxon>
        <taxon>Pseudomonadati</taxon>
        <taxon>Bacteroidota</taxon>
        <taxon>Bacteroidia</taxon>
        <taxon>Bacteroidales</taxon>
        <taxon>Tannerellaceae</taxon>
        <taxon>Tannerella</taxon>
    </lineage>
</organism>
<dbReference type="Proteomes" id="UP000182057">
    <property type="component" value="Unassembled WGS sequence"/>
</dbReference>
<evidence type="ECO:0000313" key="4">
    <source>
        <dbReference type="Proteomes" id="UP000182057"/>
    </source>
</evidence>